<dbReference type="InterPro" id="IPR051310">
    <property type="entry name" value="MCP_chemotaxis"/>
</dbReference>
<comment type="similarity">
    <text evidence="2">Belongs to the methyl-accepting chemotaxis (MCP) protein family.</text>
</comment>
<keyword evidence="7" id="KW-1185">Reference proteome</keyword>
<dbReference type="RefSeq" id="WP_265351489.1">
    <property type="nucleotide sequence ID" value="NZ_JAMQPL010000002.1"/>
</dbReference>
<keyword evidence="3" id="KW-0472">Membrane</keyword>
<dbReference type="Gene3D" id="1.10.287.950">
    <property type="entry name" value="Methyl-accepting chemotaxis protein"/>
    <property type="match status" value="1"/>
</dbReference>
<dbReference type="Proteomes" id="UP001208540">
    <property type="component" value="Unassembled WGS sequence"/>
</dbReference>
<evidence type="ECO:0000256" key="3">
    <source>
        <dbReference type="SAM" id="Phobius"/>
    </source>
</evidence>
<proteinExistence type="inferred from homology"/>
<gene>
    <name evidence="4" type="ORF">ND861_07765</name>
    <name evidence="5" type="ORF">ND862_05470</name>
</gene>
<organism evidence="5 6">
    <name type="scientific">Leptospira soteropolitanensis</name>
    <dbReference type="NCBI Taxonomy" id="2950025"/>
    <lineage>
        <taxon>Bacteria</taxon>
        <taxon>Pseudomonadati</taxon>
        <taxon>Spirochaetota</taxon>
        <taxon>Spirochaetia</taxon>
        <taxon>Leptospirales</taxon>
        <taxon>Leptospiraceae</taxon>
        <taxon>Leptospira</taxon>
    </lineage>
</organism>
<keyword evidence="1" id="KW-0145">Chemotaxis</keyword>
<name>A0AAW5VB53_9LEPT</name>
<feature type="transmembrane region" description="Helical" evidence="3">
    <location>
        <begin position="48"/>
        <end position="74"/>
    </location>
</feature>
<sequence length="240" mass="26173">MSFPIEDNGKLIGILWIALNLEQVSKRLEEWNTIIGVVLPKSDMNSGFIQVAIFAVVVVILITAVVVFGIFWFLKKRLLPLENSVLILDQMAKGDLTEAFTFTNHDEIGRKNLALDGFVKSIRKSLGEIQTVAEEIAISAEGLRDSSSSFSDMAQGTTASAEEVAASMETTAVSTAKHHNNIVELNQKILELSKGAIQIEKDTKATLANTENITKQAKLGGESLNQAEVENVMKRLSLAT</sequence>
<evidence type="ECO:0000313" key="6">
    <source>
        <dbReference type="Proteomes" id="UP001208540"/>
    </source>
</evidence>
<protein>
    <submittedName>
        <fullName evidence="5">Methyl-accepting chemotaxis protein</fullName>
    </submittedName>
</protein>
<evidence type="ECO:0000313" key="7">
    <source>
        <dbReference type="Proteomes" id="UP001208912"/>
    </source>
</evidence>
<dbReference type="AlphaFoldDB" id="A0AAW5VB53"/>
<reference evidence="5 7" key="1">
    <citation type="submission" date="2022-06" db="EMBL/GenBank/DDBJ databases">
        <title>Leptospira isolates from biofilms formed at urban environments.</title>
        <authorList>
            <person name="Ribeiro P.S."/>
            <person name="Sousa T."/>
            <person name="Carvalho N."/>
            <person name="Aburjaile F."/>
            <person name="Neves F."/>
            <person name="Oliveira D."/>
            <person name="Blanco L."/>
            <person name="Lima J."/>
            <person name="Costa F."/>
            <person name="Brenig B."/>
            <person name="Soares S."/>
            <person name="Ramos R."/>
            <person name="Goes-Neto A."/>
            <person name="Matiuzzi M."/>
            <person name="Azevedo V."/>
            <person name="Ristow P."/>
        </authorList>
    </citation>
    <scope>NUCLEOTIDE SEQUENCE</scope>
    <source>
        <strain evidence="4 7">VSF19</strain>
        <strain evidence="5">VSF20</strain>
    </source>
</reference>
<dbReference type="PANTHER" id="PTHR43531">
    <property type="entry name" value="PROTEIN ICFG"/>
    <property type="match status" value="1"/>
</dbReference>
<evidence type="ECO:0000313" key="4">
    <source>
        <dbReference type="EMBL" id="MCW7526233.1"/>
    </source>
</evidence>
<dbReference type="PANTHER" id="PTHR43531:SF11">
    <property type="entry name" value="METHYL-ACCEPTING CHEMOTAXIS PROTEIN 3"/>
    <property type="match status" value="1"/>
</dbReference>
<keyword evidence="3" id="KW-1133">Transmembrane helix</keyword>
<dbReference type="GO" id="GO:0004888">
    <property type="term" value="F:transmembrane signaling receptor activity"/>
    <property type="evidence" value="ECO:0007669"/>
    <property type="project" value="TreeGrafter"/>
</dbReference>
<dbReference type="Proteomes" id="UP001208912">
    <property type="component" value="Unassembled WGS sequence"/>
</dbReference>
<dbReference type="GO" id="GO:0005886">
    <property type="term" value="C:plasma membrane"/>
    <property type="evidence" value="ECO:0007669"/>
    <property type="project" value="TreeGrafter"/>
</dbReference>
<accession>A0AAW5VB53</accession>
<evidence type="ECO:0000256" key="1">
    <source>
        <dbReference type="ARBA" id="ARBA00022500"/>
    </source>
</evidence>
<dbReference type="EMBL" id="JAMQPM010000002">
    <property type="protein sequence ID" value="MCW7526233.1"/>
    <property type="molecule type" value="Genomic_DNA"/>
</dbReference>
<dbReference type="SUPFAM" id="SSF58104">
    <property type="entry name" value="Methyl-accepting chemotaxis protein (MCP) signaling domain"/>
    <property type="match status" value="1"/>
</dbReference>
<evidence type="ECO:0000313" key="5">
    <source>
        <dbReference type="EMBL" id="MCW7529655.1"/>
    </source>
</evidence>
<dbReference type="EMBL" id="JAMQPL010000002">
    <property type="protein sequence ID" value="MCW7529655.1"/>
    <property type="molecule type" value="Genomic_DNA"/>
</dbReference>
<comment type="caution">
    <text evidence="5">The sequence shown here is derived from an EMBL/GenBank/DDBJ whole genome shotgun (WGS) entry which is preliminary data.</text>
</comment>
<keyword evidence="3" id="KW-0812">Transmembrane</keyword>
<dbReference type="GO" id="GO:0006935">
    <property type="term" value="P:chemotaxis"/>
    <property type="evidence" value="ECO:0007669"/>
    <property type="project" value="UniProtKB-KW"/>
</dbReference>
<evidence type="ECO:0000256" key="2">
    <source>
        <dbReference type="ARBA" id="ARBA00029447"/>
    </source>
</evidence>